<dbReference type="SUPFAM" id="SSF56801">
    <property type="entry name" value="Acetyl-CoA synthetase-like"/>
    <property type="match status" value="1"/>
</dbReference>
<organism evidence="10">
    <name type="scientific">Zeugodacus cucurbitae</name>
    <name type="common">Melon fruit fly</name>
    <name type="synonym">Bactrocera cucurbitae</name>
    <dbReference type="NCBI Taxonomy" id="28588"/>
    <lineage>
        <taxon>Eukaryota</taxon>
        <taxon>Metazoa</taxon>
        <taxon>Ecdysozoa</taxon>
        <taxon>Arthropoda</taxon>
        <taxon>Hexapoda</taxon>
        <taxon>Insecta</taxon>
        <taxon>Pterygota</taxon>
        <taxon>Neoptera</taxon>
        <taxon>Endopterygota</taxon>
        <taxon>Diptera</taxon>
        <taxon>Brachycera</taxon>
        <taxon>Muscomorpha</taxon>
        <taxon>Tephritoidea</taxon>
        <taxon>Tephritidae</taxon>
        <taxon>Zeugodacus</taxon>
        <taxon>Zeugodacus</taxon>
    </lineage>
</organism>
<comment type="catalytic activity">
    <reaction evidence="6">
        <text>octanoate + ATP + CoA = octanoyl-CoA + AMP + diphosphate</text>
        <dbReference type="Rhea" id="RHEA:33631"/>
        <dbReference type="ChEBI" id="CHEBI:25646"/>
        <dbReference type="ChEBI" id="CHEBI:30616"/>
        <dbReference type="ChEBI" id="CHEBI:33019"/>
        <dbReference type="ChEBI" id="CHEBI:57287"/>
        <dbReference type="ChEBI" id="CHEBI:57386"/>
        <dbReference type="ChEBI" id="CHEBI:456215"/>
    </reaction>
</comment>
<evidence type="ECO:0000256" key="6">
    <source>
        <dbReference type="ARBA" id="ARBA00047319"/>
    </source>
</evidence>
<dbReference type="InterPro" id="IPR025110">
    <property type="entry name" value="AMP-bd_C"/>
</dbReference>
<dbReference type="InterPro" id="IPR020845">
    <property type="entry name" value="AMP-binding_CS"/>
</dbReference>
<dbReference type="EMBL" id="GBXI01003899">
    <property type="protein sequence ID" value="JAD10393.1"/>
    <property type="molecule type" value="Transcribed_RNA"/>
</dbReference>
<dbReference type="AlphaFoldDB" id="A0A0A1XIP9"/>
<evidence type="ECO:0000256" key="2">
    <source>
        <dbReference type="ARBA" id="ARBA00022598"/>
    </source>
</evidence>
<dbReference type="InterPro" id="IPR042099">
    <property type="entry name" value="ANL_N_sf"/>
</dbReference>
<name>A0A0A1XIP9_ZEUCU</name>
<accession>A0A0A1XIP9</accession>
<dbReference type="Gene3D" id="3.30.300.30">
    <property type="match status" value="1"/>
</dbReference>
<gene>
    <name evidence="10" type="primary">acsf2_4</name>
    <name evidence="10" type="ORF">g.17209</name>
</gene>
<sequence length="597" mass="66847">MQIYSCIFSVIGHSRKVNAKRNISKLAAYQLQVCKRSYSELAYFHQTGKEPLRYSTLGAEVQRAAAKYGDRPALISCYENKRYTFEELKFEAEKLAVKLQELGMQREDVVGLWITNKTQWYIGYLASQLGGFVTACINPALQAQELSYALKKAKVKTLITTEKCGKQNFYEILKSILPTASAKGSLAIDDIEFPYLRHVLIDSESSLGEFINWAELLSQTSSTQAKLIEELNENVKNIRPESASSIQFTSGTTGLPKLAVLSNFSFVNQGYYFGRSLKIHNAHKYICMTLPMFHVFGLTVLNAAISHGATIVLPSPTFNSVAALESVAKEGCNLISGTPTMYVDMLEKQKVLKKAVHTLELGVVGGAACSPEVYAQTKNILNLNYFLIGYGMSEGSAAFFMQEGTESLEEACQTVGRLYDHVEAKVIDDKGEVVKLGEAGELCIRGYLVMTEYKDDEDKTKETLDKHGWLKTGDKFILQANGVGRIVGRKKDIIIRGGENIYPKEIEDFLDTHEDIVEAQIIGVPDERMGEEICAYLRLRSGANTLTEEDVKKFCSGKIAHFKVPRYIRFVEEYPKTTSGKIKKFELQEWFKKESES</sequence>
<comment type="similarity">
    <text evidence="1">Belongs to the ATP-dependent AMP-binding enzyme family.</text>
</comment>
<dbReference type="PROSITE" id="PS00455">
    <property type="entry name" value="AMP_BINDING"/>
    <property type="match status" value="1"/>
</dbReference>
<dbReference type="Gene3D" id="3.40.50.12780">
    <property type="entry name" value="N-terminal domain of ligase-like"/>
    <property type="match status" value="1"/>
</dbReference>
<keyword evidence="2" id="KW-0436">Ligase</keyword>
<dbReference type="InterPro" id="IPR045851">
    <property type="entry name" value="AMP-bd_C_sf"/>
</dbReference>
<dbReference type="PANTHER" id="PTHR43201:SF5">
    <property type="entry name" value="MEDIUM-CHAIN ACYL-COA LIGASE ACSF2, MITOCHONDRIAL"/>
    <property type="match status" value="1"/>
</dbReference>
<dbReference type="GO" id="GO:0031956">
    <property type="term" value="F:medium-chain fatty acid-CoA ligase activity"/>
    <property type="evidence" value="ECO:0007669"/>
    <property type="project" value="UniProtKB-EC"/>
</dbReference>
<evidence type="ECO:0000256" key="3">
    <source>
        <dbReference type="ARBA" id="ARBA00037247"/>
    </source>
</evidence>
<evidence type="ECO:0000256" key="4">
    <source>
        <dbReference type="ARBA" id="ARBA00039009"/>
    </source>
</evidence>
<reference evidence="10" key="1">
    <citation type="submission" date="2014-11" db="EMBL/GenBank/DDBJ databases">
        <authorList>
            <person name="Geib S."/>
        </authorList>
    </citation>
    <scope>NUCLEOTIDE SEQUENCE</scope>
</reference>
<feature type="domain" description="AMP-dependent synthetase/ligase" evidence="8">
    <location>
        <begin position="62"/>
        <end position="453"/>
    </location>
</feature>
<protein>
    <recommendedName>
        <fullName evidence="5">Medium-chain acyl-CoA ligase ACSF2, mitochondrial</fullName>
        <ecNumber evidence="4">6.2.1.2</ecNumber>
    </recommendedName>
</protein>
<dbReference type="InterPro" id="IPR000873">
    <property type="entry name" value="AMP-dep_synth/lig_dom"/>
</dbReference>
<proteinExistence type="inferred from homology"/>
<dbReference type="GO" id="GO:0006631">
    <property type="term" value="P:fatty acid metabolic process"/>
    <property type="evidence" value="ECO:0007669"/>
    <property type="project" value="TreeGrafter"/>
</dbReference>
<evidence type="ECO:0000256" key="5">
    <source>
        <dbReference type="ARBA" id="ARBA00039638"/>
    </source>
</evidence>
<comment type="catalytic activity">
    <reaction evidence="7">
        <text>a medium-chain fatty acid + ATP + CoA = a medium-chain fatty acyl-CoA + AMP + diphosphate</text>
        <dbReference type="Rhea" id="RHEA:48340"/>
        <dbReference type="ChEBI" id="CHEBI:30616"/>
        <dbReference type="ChEBI" id="CHEBI:33019"/>
        <dbReference type="ChEBI" id="CHEBI:57287"/>
        <dbReference type="ChEBI" id="CHEBI:59558"/>
        <dbReference type="ChEBI" id="CHEBI:90546"/>
        <dbReference type="ChEBI" id="CHEBI:456215"/>
        <dbReference type="EC" id="6.2.1.2"/>
    </reaction>
</comment>
<reference evidence="10" key="2">
    <citation type="journal article" date="2015" name="Gigascience">
        <title>Reconstructing a comprehensive transcriptome assembly of a white-pupal translocated strain of the pest fruit fly Bactrocera cucurbitae.</title>
        <authorList>
            <person name="Sim S.B."/>
            <person name="Calla B."/>
            <person name="Hall B."/>
            <person name="DeRego T."/>
            <person name="Geib S.M."/>
        </authorList>
    </citation>
    <scope>NUCLEOTIDE SEQUENCE</scope>
</reference>
<dbReference type="EC" id="6.2.1.2" evidence="4"/>
<evidence type="ECO:0000259" key="8">
    <source>
        <dbReference type="Pfam" id="PF00501"/>
    </source>
</evidence>
<comment type="function">
    <text evidence="3">Acyl-CoA synthases catalyze the initial reaction in fatty acid metabolism, by forming a thioester with CoA. Has some preference toward medium-chain substrates. Plays a role in adipocyte differentiation.</text>
</comment>
<evidence type="ECO:0000259" key="9">
    <source>
        <dbReference type="Pfam" id="PF13193"/>
    </source>
</evidence>
<feature type="domain" description="AMP-binding enzyme C-terminal" evidence="9">
    <location>
        <begin position="505"/>
        <end position="581"/>
    </location>
</feature>
<evidence type="ECO:0000313" key="10">
    <source>
        <dbReference type="EMBL" id="JAD10393.1"/>
    </source>
</evidence>
<dbReference type="PANTHER" id="PTHR43201">
    <property type="entry name" value="ACYL-COA SYNTHETASE"/>
    <property type="match status" value="1"/>
</dbReference>
<dbReference type="Pfam" id="PF13193">
    <property type="entry name" value="AMP-binding_C"/>
    <property type="match status" value="1"/>
</dbReference>
<dbReference type="FunFam" id="3.30.300.30:FF:000008">
    <property type="entry name" value="2,3-dihydroxybenzoate-AMP ligase"/>
    <property type="match status" value="1"/>
</dbReference>
<evidence type="ECO:0000256" key="1">
    <source>
        <dbReference type="ARBA" id="ARBA00006432"/>
    </source>
</evidence>
<evidence type="ECO:0000256" key="7">
    <source>
        <dbReference type="ARBA" id="ARBA00048277"/>
    </source>
</evidence>
<dbReference type="Pfam" id="PF00501">
    <property type="entry name" value="AMP-binding"/>
    <property type="match status" value="1"/>
</dbReference>